<dbReference type="Gene3D" id="2.160.20.80">
    <property type="entry name" value="E3 ubiquitin-protein ligase SopA"/>
    <property type="match status" value="2"/>
</dbReference>
<dbReference type="InterPro" id="IPR001646">
    <property type="entry name" value="5peptide_repeat"/>
</dbReference>
<evidence type="ECO:0000313" key="2">
    <source>
        <dbReference type="EMBL" id="KEY61589.1"/>
    </source>
</evidence>
<dbReference type="PANTHER" id="PTHR14136:SF17">
    <property type="entry name" value="BTB_POZ DOMAIN-CONTAINING PROTEIN KCTD9"/>
    <property type="match status" value="1"/>
</dbReference>
<feature type="transmembrane region" description="Helical" evidence="1">
    <location>
        <begin position="58"/>
        <end position="77"/>
    </location>
</feature>
<name>A0A084A8G0_LACLC</name>
<sequence length="438" mass="50197">MVDWLIKLWKMFCANIKKLFVVNEKISIIILWIWITLSFLLSILFYSLVNFKILKMEISLTAFIALTGALPTVYLWIVRERKKEKDQDIALSSLNKKNIELYQNKIAELNKVYVDAISQFYKPQSFMAGAYALNALVDDWLGLTKEHPSNSEEHLIRVSQISSILFSKRTEIPNNQQFNLLIEQLFIKVVKTSAMYKHFKFNWKGYLFDNLNFSGADLNGADLSYAKLNGADLRQSDLDHADLSHAELKYAQLIGAKLNYAEMNYVDLNGADLSDAELNHAILIQAQLNSVALTGAKLNHAYLYHADLMYADLSDAELNHAFMCNTNFSNSELNHSSLREMIIDIESHQLSVFDDYDYSFLMTNCDLTHADLTNTDLTYAYLGGATFSDTIISYNQLKQLKQLFKIDQITLNQIQGFLIYDDESKDLEPITETIIEKL</sequence>
<protein>
    <recommendedName>
        <fullName evidence="4">Pentapeptide repeat-containing protein</fullName>
    </recommendedName>
</protein>
<gene>
    <name evidence="2" type="ORF">U725_02275</name>
</gene>
<accession>A0A084A8G0</accession>
<dbReference type="EMBL" id="AZSI01000151">
    <property type="protein sequence ID" value="KEY61589.1"/>
    <property type="molecule type" value="Genomic_DNA"/>
</dbReference>
<dbReference type="AlphaFoldDB" id="A0A084A8G0"/>
<proteinExistence type="predicted"/>
<dbReference type="PATRIC" id="fig|1415168.3.peg.2336"/>
<keyword evidence="1" id="KW-1133">Transmembrane helix</keyword>
<dbReference type="Pfam" id="PF00805">
    <property type="entry name" value="Pentapeptide"/>
    <property type="match status" value="4"/>
</dbReference>
<reference evidence="2 3" key="1">
    <citation type="submission" date="2014-06" db="EMBL/GenBank/DDBJ databases">
        <title>Draft genome sequence of the putrescine producing strain Lactococcus lactis subsp cremoris GE214.</title>
        <authorList>
            <person name="Ladero V."/>
            <person name="Linares D.M."/>
            <person name="del Rio B."/>
            <person name="Mayo B."/>
            <person name="Martin M.C."/>
            <person name="Fernandez M."/>
            <person name="Alvarez M.A."/>
        </authorList>
    </citation>
    <scope>NUCLEOTIDE SEQUENCE [LARGE SCALE GENOMIC DNA]</scope>
    <source>
        <strain evidence="2 3">GE214</strain>
    </source>
</reference>
<dbReference type="Proteomes" id="UP000028401">
    <property type="component" value="Unassembled WGS sequence"/>
</dbReference>
<evidence type="ECO:0008006" key="4">
    <source>
        <dbReference type="Google" id="ProtNLM"/>
    </source>
</evidence>
<dbReference type="PANTHER" id="PTHR14136">
    <property type="entry name" value="BTB_POZ DOMAIN-CONTAINING PROTEIN KCTD9"/>
    <property type="match status" value="1"/>
</dbReference>
<keyword evidence="1" id="KW-0472">Membrane</keyword>
<evidence type="ECO:0000256" key="1">
    <source>
        <dbReference type="SAM" id="Phobius"/>
    </source>
</evidence>
<dbReference type="RefSeq" id="WP_051804584.1">
    <property type="nucleotide sequence ID" value="NZ_AZSI01000151.1"/>
</dbReference>
<comment type="caution">
    <text evidence="2">The sequence shown here is derived from an EMBL/GenBank/DDBJ whole genome shotgun (WGS) entry which is preliminary data.</text>
</comment>
<keyword evidence="1" id="KW-0812">Transmembrane</keyword>
<feature type="transmembrane region" description="Helical" evidence="1">
    <location>
        <begin position="26"/>
        <end position="46"/>
    </location>
</feature>
<evidence type="ECO:0000313" key="3">
    <source>
        <dbReference type="Proteomes" id="UP000028401"/>
    </source>
</evidence>
<dbReference type="SUPFAM" id="SSF141571">
    <property type="entry name" value="Pentapeptide repeat-like"/>
    <property type="match status" value="1"/>
</dbReference>
<dbReference type="InterPro" id="IPR051082">
    <property type="entry name" value="Pentapeptide-BTB/POZ_domain"/>
</dbReference>
<organism evidence="2 3">
    <name type="scientific">Lactococcus cremoris subsp. cremoris GE214</name>
    <dbReference type="NCBI Taxonomy" id="1415168"/>
    <lineage>
        <taxon>Bacteria</taxon>
        <taxon>Bacillati</taxon>
        <taxon>Bacillota</taxon>
        <taxon>Bacilli</taxon>
        <taxon>Lactobacillales</taxon>
        <taxon>Streptococcaceae</taxon>
        <taxon>Lactococcus</taxon>
        <taxon>Lactococcus cremoris subsp. cremoris</taxon>
    </lineage>
</organism>